<dbReference type="PANTHER" id="PTHR15887">
    <property type="entry name" value="TRANSMEMBRANE PROTEIN 69"/>
    <property type="match status" value="1"/>
</dbReference>
<feature type="transmembrane region" description="Helical" evidence="1">
    <location>
        <begin position="20"/>
        <end position="43"/>
    </location>
</feature>
<comment type="caution">
    <text evidence="2">The sequence shown here is derived from an EMBL/GenBank/DDBJ whole genome shotgun (WGS) entry which is preliminary data.</text>
</comment>
<dbReference type="Pfam" id="PF11911">
    <property type="entry name" value="DUF3429"/>
    <property type="match status" value="1"/>
</dbReference>
<reference evidence="2 3" key="1">
    <citation type="submission" date="2018-10" db="EMBL/GenBank/DDBJ databases">
        <title>Comparative analysis of microorganisms from saline springs in Andes Mountain Range, Colombia.</title>
        <authorList>
            <person name="Rubin E."/>
        </authorList>
    </citation>
    <scope>NUCLEOTIDE SEQUENCE [LARGE SCALE GENOMIC DNA]</scope>
    <source>
        <strain evidence="2 3">USBA 36</strain>
    </source>
</reference>
<feature type="transmembrane region" description="Helical" evidence="1">
    <location>
        <begin position="55"/>
        <end position="75"/>
    </location>
</feature>
<protein>
    <submittedName>
        <fullName evidence="2">Uncharacterized protein DUF3429</fullName>
    </submittedName>
</protein>
<keyword evidence="1" id="KW-0472">Membrane</keyword>
<evidence type="ECO:0000313" key="2">
    <source>
        <dbReference type="EMBL" id="RKQ70314.1"/>
    </source>
</evidence>
<keyword evidence="1" id="KW-0812">Transmembrane</keyword>
<gene>
    <name evidence="2" type="ORF">BCL74_2258</name>
</gene>
<name>A0A420WH20_9PROT</name>
<keyword evidence="1" id="KW-1133">Transmembrane helix</keyword>
<dbReference type="PANTHER" id="PTHR15887:SF1">
    <property type="entry name" value="TRANSMEMBRANE PROTEIN 69"/>
    <property type="match status" value="1"/>
</dbReference>
<accession>A0A420WH20</accession>
<organism evidence="2 3">
    <name type="scientific">Oceanibaculum indicum</name>
    <dbReference type="NCBI Taxonomy" id="526216"/>
    <lineage>
        <taxon>Bacteria</taxon>
        <taxon>Pseudomonadati</taxon>
        <taxon>Pseudomonadota</taxon>
        <taxon>Alphaproteobacteria</taxon>
        <taxon>Rhodospirillales</taxon>
        <taxon>Oceanibaculaceae</taxon>
        <taxon>Oceanibaculum</taxon>
    </lineage>
</organism>
<dbReference type="InterPro" id="IPR021836">
    <property type="entry name" value="DUF3429"/>
</dbReference>
<sequence>MTTEPSASPPLRARLSDVPLPALVLGLGGLIPFLAGAVAVWLFEPMAARVAQDMQVAYATVILSFLGAVHWGAALSRPDGARSWGWMGWSVTPALLAWFSVMMAPESALMALMACYLAAFAVDMQAVKKGLLPLWYLSLRRVLTTGAFLCLGATLLRLG</sequence>
<dbReference type="Proteomes" id="UP000277424">
    <property type="component" value="Unassembled WGS sequence"/>
</dbReference>
<dbReference type="EMBL" id="RBIG01000002">
    <property type="protein sequence ID" value="RKQ70314.1"/>
    <property type="molecule type" value="Genomic_DNA"/>
</dbReference>
<dbReference type="RefSeq" id="WP_008944899.1">
    <property type="nucleotide sequence ID" value="NZ_RBIG01000002.1"/>
</dbReference>
<evidence type="ECO:0000256" key="1">
    <source>
        <dbReference type="SAM" id="Phobius"/>
    </source>
</evidence>
<feature type="transmembrane region" description="Helical" evidence="1">
    <location>
        <begin position="95"/>
        <end position="122"/>
    </location>
</feature>
<dbReference type="AlphaFoldDB" id="A0A420WH20"/>
<feature type="transmembrane region" description="Helical" evidence="1">
    <location>
        <begin position="134"/>
        <end position="156"/>
    </location>
</feature>
<dbReference type="OrthoDB" id="5297436at2"/>
<evidence type="ECO:0000313" key="3">
    <source>
        <dbReference type="Proteomes" id="UP000277424"/>
    </source>
</evidence>
<proteinExistence type="predicted"/>